<protein>
    <submittedName>
        <fullName evidence="5">AAA family ATPase</fullName>
    </submittedName>
</protein>
<dbReference type="SUPFAM" id="SSF46894">
    <property type="entry name" value="C-terminal effector domain of the bipartite response regulators"/>
    <property type="match status" value="1"/>
</dbReference>
<dbReference type="Pfam" id="PF13191">
    <property type="entry name" value="AAA_16"/>
    <property type="match status" value="1"/>
</dbReference>
<proteinExistence type="predicted"/>
<dbReference type="InterPro" id="IPR036388">
    <property type="entry name" value="WH-like_DNA-bd_sf"/>
</dbReference>
<feature type="compositionally biased region" description="Polar residues" evidence="3">
    <location>
        <begin position="933"/>
        <end position="945"/>
    </location>
</feature>
<dbReference type="EMBL" id="WHPD01003533">
    <property type="protein sequence ID" value="MPV90258.1"/>
    <property type="molecule type" value="Genomic_DNA"/>
</dbReference>
<dbReference type="GO" id="GO:0003677">
    <property type="term" value="F:DNA binding"/>
    <property type="evidence" value="ECO:0007669"/>
    <property type="project" value="InterPro"/>
</dbReference>
<reference evidence="5 6" key="1">
    <citation type="submission" date="2019-10" db="EMBL/GenBank/DDBJ databases">
        <title>Georgenia wutianyii sp. nov. and Georgenia yuyongxinii sp. nov. isolated from plateau pika (Ochotona curzoniae) in the Qinghai-Tibet plateau of China.</title>
        <authorList>
            <person name="Tian Z."/>
        </authorList>
    </citation>
    <scope>NUCLEOTIDE SEQUENCE [LARGE SCALE GENOMIC DNA]</scope>
    <source>
        <strain evidence="5 6">JCM 15130</strain>
    </source>
</reference>
<dbReference type="PROSITE" id="PS50043">
    <property type="entry name" value="HTH_LUXR_2"/>
    <property type="match status" value="1"/>
</dbReference>
<evidence type="ECO:0000313" key="6">
    <source>
        <dbReference type="Proteomes" id="UP000429644"/>
    </source>
</evidence>
<evidence type="ECO:0000256" key="2">
    <source>
        <dbReference type="ARBA" id="ARBA00022840"/>
    </source>
</evidence>
<keyword evidence="1" id="KW-0547">Nucleotide-binding</keyword>
<feature type="region of interest" description="Disordered" evidence="3">
    <location>
        <begin position="933"/>
        <end position="957"/>
    </location>
</feature>
<gene>
    <name evidence="5" type="ORF">GB882_16415</name>
</gene>
<dbReference type="CDD" id="cd06170">
    <property type="entry name" value="LuxR_C_like"/>
    <property type="match status" value="1"/>
</dbReference>
<comment type="caution">
    <text evidence="5">The sequence shown here is derived from an EMBL/GenBank/DDBJ whole genome shotgun (WGS) entry which is preliminary data.</text>
</comment>
<accession>A0A7J9V054</accession>
<dbReference type="InterPro" id="IPR041664">
    <property type="entry name" value="AAA_16"/>
</dbReference>
<dbReference type="SUPFAM" id="SSF48452">
    <property type="entry name" value="TPR-like"/>
    <property type="match status" value="1"/>
</dbReference>
<dbReference type="Gene3D" id="1.10.10.10">
    <property type="entry name" value="Winged helix-like DNA-binding domain superfamily/Winged helix DNA-binding domain"/>
    <property type="match status" value="1"/>
</dbReference>
<dbReference type="GO" id="GO:0004016">
    <property type="term" value="F:adenylate cyclase activity"/>
    <property type="evidence" value="ECO:0007669"/>
    <property type="project" value="TreeGrafter"/>
</dbReference>
<dbReference type="InterPro" id="IPR016032">
    <property type="entry name" value="Sig_transdc_resp-reg_C-effctor"/>
</dbReference>
<evidence type="ECO:0000256" key="3">
    <source>
        <dbReference type="SAM" id="MobiDB-lite"/>
    </source>
</evidence>
<dbReference type="InterPro" id="IPR027417">
    <property type="entry name" value="P-loop_NTPase"/>
</dbReference>
<keyword evidence="6" id="KW-1185">Reference proteome</keyword>
<dbReference type="Proteomes" id="UP000429644">
    <property type="component" value="Unassembled WGS sequence"/>
</dbReference>
<evidence type="ECO:0000259" key="4">
    <source>
        <dbReference type="PROSITE" id="PS50043"/>
    </source>
</evidence>
<feature type="domain" description="HTH luxR-type" evidence="4">
    <location>
        <begin position="852"/>
        <end position="917"/>
    </location>
</feature>
<evidence type="ECO:0000256" key="1">
    <source>
        <dbReference type="ARBA" id="ARBA00022741"/>
    </source>
</evidence>
<sequence>VPLLDRGEEKRTLDQVLDRVRAGASGVLVLRGEPGVGKSALLDYAVERASDLRVAKTVAVESETALSFAAVHQLLLPFLSVADRLPEPQRRALGVAFGLQAGPPADPFLVGLAVLTLLAEIGAFQPVLCVIDDAQWLDDESADVLAFVARRLLADRVGMLFAIRETMEPDPHLQALPGLPLAGLPAQHAHELLETSVGRPIDVRVAARIIAETGGNPLAVVEVARELSSEQLIGRAPLSEPLPVGHKLEELFLRRVRELPRDTQTLLLLAAAEIPSRGDRLWKAAGSLGVTELAAAPAESRGMVVFGPEVRFSHPLVRSAVYHGAAPGQRREAHRALAGACDPQIDEGPRASHLAAATAGPDEGVAVQLEMAADRAKSRGGYSAMAALLERAALLTPLEERRAERRLLAAKTHVAAGALDRAEALLGEAATGLHDPRSTAQATQLEGRIRFHRGRVAEAVFSLLCAARRLRSLDPREARDALLSALEAAVFAGWAPSAPLLQEIARTAQHLPHTGDPPDSAAQLLLQGCITRLTSGYVAAVPTLRRTVQAFLADEIDQDVALQRVELAAVLAADLWDDSAVEQLAADWIDRARGIGALPRLAAALAFRGVYVDGPAGRLAAARVAESEAHELAEATGNPAIVPPTGAHTLLTLALSGREAEARAIASAVAGEAPGRGAVGEMAMAASFLGVLELSLGNYGSAVVCLDAAYTDDTPLVGTRSLPDLVEAAVRSGRRDLAERALHRLEDRATATGTSLALGLLARSRALLATPAQALDEYEDALDRLGRTRAASEVARTLLLYGEWLRRQRRRREARAQLRTAHDMFDGMGMYAFAERARLELSATGEHVPKRETETPEDLTPREAQVAALVSQGAANRDIAAQLFVSPSTVEYHLHKVFRKFGVTSRTQLAHRVINQGSGAVALLPASSAHTSAATDPASAISTQRRGPRHPGAAKAR</sequence>
<evidence type="ECO:0000313" key="5">
    <source>
        <dbReference type="EMBL" id="MPV90258.1"/>
    </source>
</evidence>
<name>A0A7J9V054_9MICO</name>
<dbReference type="GO" id="GO:0005524">
    <property type="term" value="F:ATP binding"/>
    <property type="evidence" value="ECO:0007669"/>
    <property type="project" value="UniProtKB-KW"/>
</dbReference>
<dbReference type="Pfam" id="PF00196">
    <property type="entry name" value="GerE"/>
    <property type="match status" value="1"/>
</dbReference>
<dbReference type="PANTHER" id="PTHR16305:SF35">
    <property type="entry name" value="TRANSCRIPTIONAL ACTIVATOR DOMAIN"/>
    <property type="match status" value="1"/>
</dbReference>
<keyword evidence="2" id="KW-0067">ATP-binding</keyword>
<dbReference type="Gene3D" id="1.25.40.10">
    <property type="entry name" value="Tetratricopeptide repeat domain"/>
    <property type="match status" value="1"/>
</dbReference>
<dbReference type="InterPro" id="IPR011990">
    <property type="entry name" value="TPR-like_helical_dom_sf"/>
</dbReference>
<feature type="non-terminal residue" evidence="5">
    <location>
        <position position="1"/>
    </location>
</feature>
<dbReference type="GO" id="GO:0005737">
    <property type="term" value="C:cytoplasm"/>
    <property type="evidence" value="ECO:0007669"/>
    <property type="project" value="TreeGrafter"/>
</dbReference>
<dbReference type="SUPFAM" id="SSF52540">
    <property type="entry name" value="P-loop containing nucleoside triphosphate hydrolases"/>
    <property type="match status" value="1"/>
</dbReference>
<dbReference type="SMART" id="SM00421">
    <property type="entry name" value="HTH_LUXR"/>
    <property type="match status" value="1"/>
</dbReference>
<dbReference type="AlphaFoldDB" id="A0A7J9V054"/>
<dbReference type="PANTHER" id="PTHR16305">
    <property type="entry name" value="TESTICULAR SOLUBLE ADENYLYL CYCLASE"/>
    <property type="match status" value="1"/>
</dbReference>
<organism evidence="5 6">
    <name type="scientific">Georgenia ruanii</name>
    <dbReference type="NCBI Taxonomy" id="348442"/>
    <lineage>
        <taxon>Bacteria</taxon>
        <taxon>Bacillati</taxon>
        <taxon>Actinomycetota</taxon>
        <taxon>Actinomycetes</taxon>
        <taxon>Micrococcales</taxon>
        <taxon>Bogoriellaceae</taxon>
        <taxon>Georgenia</taxon>
    </lineage>
</organism>
<dbReference type="PRINTS" id="PR00038">
    <property type="entry name" value="HTHLUXR"/>
</dbReference>
<dbReference type="GO" id="GO:0006355">
    <property type="term" value="P:regulation of DNA-templated transcription"/>
    <property type="evidence" value="ECO:0007669"/>
    <property type="project" value="InterPro"/>
</dbReference>
<dbReference type="InterPro" id="IPR000792">
    <property type="entry name" value="Tscrpt_reg_LuxR_C"/>
</dbReference>